<dbReference type="EMBL" id="NNRJ01000050">
    <property type="protein sequence ID" value="OYR15652.1"/>
    <property type="molecule type" value="Genomic_DNA"/>
</dbReference>
<dbReference type="Proteomes" id="UP000215590">
    <property type="component" value="Unassembled WGS sequence"/>
</dbReference>
<sequence>MGGEELSTLDDRYDGLELLNFDGIYLSFRLHTVPKTKSMSLI</sequence>
<dbReference type="AlphaFoldDB" id="A0A256FLC7"/>
<accession>A0A256FLC7</accession>
<keyword evidence="2" id="KW-1185">Reference proteome</keyword>
<comment type="caution">
    <text evidence="1">The sequence shown here is derived from an EMBL/GenBank/DDBJ whole genome shotgun (WGS) entry which is preliminary data.</text>
</comment>
<protein>
    <submittedName>
        <fullName evidence="1">Uncharacterized protein</fullName>
    </submittedName>
</protein>
<reference evidence="1 2" key="1">
    <citation type="submission" date="2017-07" db="EMBL/GenBank/DDBJ databases">
        <title>Phylogenetic study on the rhizospheric bacterium Ochrobactrum sp. A44.</title>
        <authorList>
            <person name="Krzyzanowska D.M."/>
            <person name="Ossowicki A."/>
            <person name="Rajewska M."/>
            <person name="Maciag T."/>
            <person name="Kaczynski Z."/>
            <person name="Czerwicka M."/>
            <person name="Jafra S."/>
        </authorList>
    </citation>
    <scope>NUCLEOTIDE SEQUENCE [LARGE SCALE GENOMIC DNA]</scope>
    <source>
        <strain evidence="1 2">DSM 7216</strain>
    </source>
</reference>
<evidence type="ECO:0000313" key="1">
    <source>
        <dbReference type="EMBL" id="OYR15652.1"/>
    </source>
</evidence>
<evidence type="ECO:0000313" key="2">
    <source>
        <dbReference type="Proteomes" id="UP000215590"/>
    </source>
</evidence>
<gene>
    <name evidence="1" type="ORF">CEV31_2761</name>
</gene>
<proteinExistence type="predicted"/>
<name>A0A256FLC7_9HYPH</name>
<organism evidence="1 2">
    <name type="scientific">Brucella thiophenivorans</name>
    <dbReference type="NCBI Taxonomy" id="571255"/>
    <lineage>
        <taxon>Bacteria</taxon>
        <taxon>Pseudomonadati</taxon>
        <taxon>Pseudomonadota</taxon>
        <taxon>Alphaproteobacteria</taxon>
        <taxon>Hyphomicrobiales</taxon>
        <taxon>Brucellaceae</taxon>
        <taxon>Brucella/Ochrobactrum group</taxon>
        <taxon>Brucella</taxon>
    </lineage>
</organism>